<evidence type="ECO:0000256" key="1">
    <source>
        <dbReference type="SAM" id="Coils"/>
    </source>
</evidence>
<dbReference type="PANTHER" id="PTHR33055:SF3">
    <property type="entry name" value="PUTATIVE TRANSPOSASE FOR IS117-RELATED"/>
    <property type="match status" value="1"/>
</dbReference>
<dbReference type="GO" id="GO:0003677">
    <property type="term" value="F:DNA binding"/>
    <property type="evidence" value="ECO:0007669"/>
    <property type="project" value="InterPro"/>
</dbReference>
<dbReference type="InterPro" id="IPR047650">
    <property type="entry name" value="Transpos_IS110"/>
</dbReference>
<protein>
    <submittedName>
        <fullName evidence="4">IS110 family transposase</fullName>
    </submittedName>
</protein>
<dbReference type="GO" id="GO:0004803">
    <property type="term" value="F:transposase activity"/>
    <property type="evidence" value="ECO:0007669"/>
    <property type="project" value="InterPro"/>
</dbReference>
<evidence type="ECO:0000313" key="4">
    <source>
        <dbReference type="EMBL" id="QQD17401.1"/>
    </source>
</evidence>
<dbReference type="Pfam" id="PF02371">
    <property type="entry name" value="Transposase_20"/>
    <property type="match status" value="1"/>
</dbReference>
<evidence type="ECO:0000259" key="3">
    <source>
        <dbReference type="Pfam" id="PF02371"/>
    </source>
</evidence>
<sequence length="327" mass="36439">MTDVVGIDVSKAKLDCLWLRDRATLKVKTKVMANDNKGHQALCQWLPKTLKLEPAQILVVMEATGIYHEKVALTLHDAGFRVAVVNPAHIKAYAQSLGNTHKTDKQDSLIIARFGAERDPALWQPEPLEIRELKALIARLEALEVDYQRESNRLEKAELRPSSQTVLDSIHTMLNELEKAKRRIEEDIDDHIDRHPGLKHDKALLESIPGVGKVVSRLMLSVIHSRDFTGAKQVAAYLGLIPTQVESGVFRGRSALSKRGPASVRAKLYMAAVCASQCNPDVSAMKERLLQNGKNHMQAIGAAMRKLVHICFGVIKNQTEYRPQTVS</sequence>
<dbReference type="InterPro" id="IPR002525">
    <property type="entry name" value="Transp_IS110-like_N"/>
</dbReference>
<dbReference type="PANTHER" id="PTHR33055">
    <property type="entry name" value="TRANSPOSASE FOR INSERTION SEQUENCE ELEMENT IS1111A"/>
    <property type="match status" value="1"/>
</dbReference>
<feature type="domain" description="Transposase IS110-like N-terminal" evidence="2">
    <location>
        <begin position="5"/>
        <end position="156"/>
    </location>
</feature>
<name>A0A7T4QZ57_9GAMM</name>
<evidence type="ECO:0000259" key="2">
    <source>
        <dbReference type="Pfam" id="PF01548"/>
    </source>
</evidence>
<organism evidence="4 5">
    <name type="scientific">Spongiibacter nanhainus</name>
    <dbReference type="NCBI Taxonomy" id="2794344"/>
    <lineage>
        <taxon>Bacteria</taxon>
        <taxon>Pseudomonadati</taxon>
        <taxon>Pseudomonadota</taxon>
        <taxon>Gammaproteobacteria</taxon>
        <taxon>Cellvibrionales</taxon>
        <taxon>Spongiibacteraceae</taxon>
        <taxon>Spongiibacter</taxon>
    </lineage>
</organism>
<feature type="domain" description="Transposase IS116/IS110/IS902 C-terminal" evidence="3">
    <location>
        <begin position="203"/>
        <end position="284"/>
    </location>
</feature>
<dbReference type="GO" id="GO:0006313">
    <property type="term" value="P:DNA transposition"/>
    <property type="evidence" value="ECO:0007669"/>
    <property type="project" value="InterPro"/>
</dbReference>
<keyword evidence="5" id="KW-1185">Reference proteome</keyword>
<dbReference type="KEGG" id="snan:I6N98_13645"/>
<dbReference type="Proteomes" id="UP000596063">
    <property type="component" value="Chromosome"/>
</dbReference>
<dbReference type="AlphaFoldDB" id="A0A7T4QZ57"/>
<proteinExistence type="predicted"/>
<dbReference type="NCBIfam" id="NF033542">
    <property type="entry name" value="transpos_IS110"/>
    <property type="match status" value="1"/>
</dbReference>
<dbReference type="InterPro" id="IPR003346">
    <property type="entry name" value="Transposase_20"/>
</dbReference>
<dbReference type="EMBL" id="CP066167">
    <property type="protein sequence ID" value="QQD17401.1"/>
    <property type="molecule type" value="Genomic_DNA"/>
</dbReference>
<evidence type="ECO:0000313" key="5">
    <source>
        <dbReference type="Proteomes" id="UP000596063"/>
    </source>
</evidence>
<keyword evidence="1" id="KW-0175">Coiled coil</keyword>
<dbReference type="Pfam" id="PF01548">
    <property type="entry name" value="DEDD_Tnp_IS110"/>
    <property type="match status" value="1"/>
</dbReference>
<gene>
    <name evidence="4" type="ORF">I6N98_13645</name>
</gene>
<accession>A0A7T4QZ57</accession>
<feature type="coiled-coil region" evidence="1">
    <location>
        <begin position="130"/>
        <end position="194"/>
    </location>
</feature>
<dbReference type="RefSeq" id="WP_198568902.1">
    <property type="nucleotide sequence ID" value="NZ_CP066167.1"/>
</dbReference>
<reference evidence="4 5" key="1">
    <citation type="submission" date="2020-12" db="EMBL/GenBank/DDBJ databases">
        <authorList>
            <person name="Shan Y."/>
        </authorList>
    </citation>
    <scope>NUCLEOTIDE SEQUENCE [LARGE SCALE GENOMIC DNA]</scope>
    <source>
        <strain evidence="5">csc3.9</strain>
    </source>
</reference>